<feature type="transmembrane region" description="Helical" evidence="2">
    <location>
        <begin position="137"/>
        <end position="156"/>
    </location>
</feature>
<gene>
    <name evidence="3" type="ORF">ACFQVC_01125</name>
</gene>
<reference evidence="4" key="1">
    <citation type="journal article" date="2019" name="Int. J. Syst. Evol. Microbiol.">
        <title>The Global Catalogue of Microorganisms (GCM) 10K type strain sequencing project: providing services to taxonomists for standard genome sequencing and annotation.</title>
        <authorList>
            <consortium name="The Broad Institute Genomics Platform"/>
            <consortium name="The Broad Institute Genome Sequencing Center for Infectious Disease"/>
            <person name="Wu L."/>
            <person name="Ma J."/>
        </authorList>
    </citation>
    <scope>NUCLEOTIDE SEQUENCE [LARGE SCALE GENOMIC DNA]</scope>
    <source>
        <strain evidence="4">SYNS20</strain>
    </source>
</reference>
<dbReference type="RefSeq" id="WP_381825398.1">
    <property type="nucleotide sequence ID" value="NZ_JBHTCF010000001.1"/>
</dbReference>
<keyword evidence="4" id="KW-1185">Reference proteome</keyword>
<protein>
    <recommendedName>
        <fullName evidence="5">Yip1 domain-containing protein</fullName>
    </recommendedName>
</protein>
<proteinExistence type="predicted"/>
<feature type="compositionally biased region" description="Pro residues" evidence="1">
    <location>
        <begin position="10"/>
        <end position="26"/>
    </location>
</feature>
<comment type="caution">
    <text evidence="3">The sequence shown here is derived from an EMBL/GenBank/DDBJ whole genome shotgun (WGS) entry which is preliminary data.</text>
</comment>
<evidence type="ECO:0000256" key="1">
    <source>
        <dbReference type="SAM" id="MobiDB-lite"/>
    </source>
</evidence>
<evidence type="ECO:0000313" key="4">
    <source>
        <dbReference type="Proteomes" id="UP001596523"/>
    </source>
</evidence>
<sequence length="218" mass="22864">MNRRTESPPSDAPPPTLIAPAPPSPRPAEREAAPGPGRLGRGIRATLDAGQRLRALRRRPMAGAVLLAGCGQLALMLLLTRELPLVTSSSPDPRLVALWLVLLTVLLIVGHLVLGVTTVVLARALGGRGGLHRTPGILGVLGPLASAPVLLGGFLVTPDSTVAHTLRWGFLALLAVQLTRHVLRTQEIPWGRAFLACSLALTAEYVLVQSTVTQTAAS</sequence>
<name>A0ABW2JAH6_9ACTN</name>
<evidence type="ECO:0008006" key="5">
    <source>
        <dbReference type="Google" id="ProtNLM"/>
    </source>
</evidence>
<accession>A0ABW2JAH6</accession>
<dbReference type="Proteomes" id="UP001596523">
    <property type="component" value="Unassembled WGS sequence"/>
</dbReference>
<organism evidence="3 4">
    <name type="scientific">Streptomyces monticola</name>
    <dbReference type="NCBI Taxonomy" id="2666263"/>
    <lineage>
        <taxon>Bacteria</taxon>
        <taxon>Bacillati</taxon>
        <taxon>Actinomycetota</taxon>
        <taxon>Actinomycetes</taxon>
        <taxon>Kitasatosporales</taxon>
        <taxon>Streptomycetaceae</taxon>
        <taxon>Streptomyces</taxon>
    </lineage>
</organism>
<keyword evidence="2" id="KW-0472">Membrane</keyword>
<evidence type="ECO:0000313" key="3">
    <source>
        <dbReference type="EMBL" id="MFC7302817.1"/>
    </source>
</evidence>
<keyword evidence="2" id="KW-1133">Transmembrane helix</keyword>
<feature type="region of interest" description="Disordered" evidence="1">
    <location>
        <begin position="1"/>
        <end position="41"/>
    </location>
</feature>
<dbReference type="EMBL" id="JBHTCF010000001">
    <property type="protein sequence ID" value="MFC7302817.1"/>
    <property type="molecule type" value="Genomic_DNA"/>
</dbReference>
<evidence type="ECO:0000256" key="2">
    <source>
        <dbReference type="SAM" id="Phobius"/>
    </source>
</evidence>
<feature type="transmembrane region" description="Helical" evidence="2">
    <location>
        <begin position="61"/>
        <end position="79"/>
    </location>
</feature>
<feature type="transmembrane region" description="Helical" evidence="2">
    <location>
        <begin position="99"/>
        <end position="125"/>
    </location>
</feature>
<keyword evidence="2" id="KW-0812">Transmembrane</keyword>